<name>A0A1H3VEI9_9BACT</name>
<dbReference type="SUPFAM" id="SSF52540">
    <property type="entry name" value="P-loop containing nucleoside triphosphate hydrolases"/>
    <property type="match status" value="1"/>
</dbReference>
<gene>
    <name evidence="3" type="ORF">SAMN05192529_10118</name>
</gene>
<protein>
    <submittedName>
        <fullName evidence="3">Uncharacterized protein</fullName>
    </submittedName>
</protein>
<dbReference type="PANTHER" id="PTHR33295">
    <property type="entry name" value="ATPASE"/>
    <property type="match status" value="1"/>
</dbReference>
<dbReference type="RefSeq" id="WP_091391903.1">
    <property type="nucleotide sequence ID" value="NZ_FNQY01000001.1"/>
</dbReference>
<evidence type="ECO:0000259" key="1">
    <source>
        <dbReference type="Pfam" id="PF13173"/>
    </source>
</evidence>
<evidence type="ECO:0000313" key="3">
    <source>
        <dbReference type="EMBL" id="SDZ73217.1"/>
    </source>
</evidence>
<proteinExistence type="predicted"/>
<dbReference type="Pfam" id="PF13635">
    <property type="entry name" value="DUF4143"/>
    <property type="match status" value="1"/>
</dbReference>
<reference evidence="3 4" key="1">
    <citation type="submission" date="2016-10" db="EMBL/GenBank/DDBJ databases">
        <authorList>
            <person name="de Groot N.N."/>
        </authorList>
    </citation>
    <scope>NUCLEOTIDE SEQUENCE [LARGE SCALE GENOMIC DNA]</scope>
    <source>
        <strain evidence="3 4">Vu-144</strain>
    </source>
</reference>
<dbReference type="InterPro" id="IPR027417">
    <property type="entry name" value="P-loop_NTPase"/>
</dbReference>
<dbReference type="InterPro" id="IPR025420">
    <property type="entry name" value="DUF4143"/>
</dbReference>
<evidence type="ECO:0000313" key="4">
    <source>
        <dbReference type="Proteomes" id="UP000199041"/>
    </source>
</evidence>
<organism evidence="3 4">
    <name type="scientific">Arachidicoccus rhizosphaerae</name>
    <dbReference type="NCBI Taxonomy" id="551991"/>
    <lineage>
        <taxon>Bacteria</taxon>
        <taxon>Pseudomonadati</taxon>
        <taxon>Bacteroidota</taxon>
        <taxon>Chitinophagia</taxon>
        <taxon>Chitinophagales</taxon>
        <taxon>Chitinophagaceae</taxon>
        <taxon>Arachidicoccus</taxon>
    </lineage>
</organism>
<dbReference type="Pfam" id="PF13173">
    <property type="entry name" value="AAA_14"/>
    <property type="match status" value="1"/>
</dbReference>
<dbReference type="OrthoDB" id="9801840at2"/>
<evidence type="ECO:0000259" key="2">
    <source>
        <dbReference type="Pfam" id="PF13635"/>
    </source>
</evidence>
<feature type="domain" description="AAA" evidence="1">
    <location>
        <begin position="54"/>
        <end position="186"/>
    </location>
</feature>
<dbReference type="PANTHER" id="PTHR33295:SF8">
    <property type="entry name" value="AAA+ ATPASE DOMAIN-CONTAINING PROTEIN"/>
    <property type="match status" value="1"/>
</dbReference>
<dbReference type="InterPro" id="IPR041682">
    <property type="entry name" value="AAA_14"/>
</dbReference>
<dbReference type="STRING" id="551991.SAMN05192529_10118"/>
<dbReference type="Proteomes" id="UP000199041">
    <property type="component" value="Unassembled WGS sequence"/>
</dbReference>
<dbReference type="Gene3D" id="3.40.50.300">
    <property type="entry name" value="P-loop containing nucleotide triphosphate hydrolases"/>
    <property type="match status" value="1"/>
</dbReference>
<feature type="domain" description="DUF4143" evidence="2">
    <location>
        <begin position="251"/>
        <end position="406"/>
    </location>
</feature>
<sequence>MPYSNTIPTEKIIQRLQFENPWWQTSAIDEQLQRLPKRLYFKQFMPIIQNIDLKRAIVLMGPRRVGKTVLMYQAIGDLLSQGTPAKNILFVGIDNPIYTTTRLDDLFQLAKKAGGLQNGQVYVFFDEIQYLKDWERHLKTMVDSYPQVKFIVSGSAAAALKIKSTESGAGRFTEFMLPPLTFQEFLALRKKEDLISFQNGLFKVTNFKALNHQFLDYINYGGYPEVIFSSSVRENMAKYVKGDIIDKVLLRDLPSLYGIKDVQEMNRFFAYIAFNTGKEFSLERIAQESGIEKNTIKKYIEYLQAAFLIKVIHKVDEKAARFKRITYFKIYLTNTSIRSALLSPIDYLDEEMGLMVETALFAQWMHESTQDLRYARWKIGSSEGEVDLVRLDPLRQKARSCLEIKWSNRYTTRVVELKSLLYFCELNKITTATVTTIDQELTVHYNNLQLNFIPAALYAYQIGYQSLSK</sequence>
<accession>A0A1H3VEI9</accession>
<dbReference type="EMBL" id="FNQY01000001">
    <property type="protein sequence ID" value="SDZ73217.1"/>
    <property type="molecule type" value="Genomic_DNA"/>
</dbReference>
<keyword evidence="4" id="KW-1185">Reference proteome</keyword>
<dbReference type="AlphaFoldDB" id="A0A1H3VEI9"/>